<dbReference type="InterPro" id="IPR011146">
    <property type="entry name" value="HIT-like"/>
</dbReference>
<dbReference type="Gene3D" id="3.30.428.10">
    <property type="entry name" value="HIT-like"/>
    <property type="match status" value="1"/>
</dbReference>
<sequence>MTDCPFCSIAAGDGPASVVYDGPETMAFMDLNPINEGHVLVIPREHSQGLAGLVPATGGRMFAVAQKVAAALRTSSVPTDGVNLFLADGEAAGQEVFHVHLHVIPRTEDDDVTLAAEQSRVAREELNDVADEITELL</sequence>
<dbReference type="SUPFAM" id="SSF54197">
    <property type="entry name" value="HIT-like"/>
    <property type="match status" value="1"/>
</dbReference>
<dbReference type="PROSITE" id="PS51084">
    <property type="entry name" value="HIT_2"/>
    <property type="match status" value="1"/>
</dbReference>
<dbReference type="EC" id="2.1.1.-" evidence="5"/>
<keyword evidence="6" id="KW-1185">Reference proteome</keyword>
<proteinExistence type="predicted"/>
<comment type="caution">
    <text evidence="5">The sequence shown here is derived from an EMBL/GenBank/DDBJ whole genome shotgun (WGS) entry which is preliminary data.</text>
</comment>
<dbReference type="AlphaFoldDB" id="A0ABD6C789"/>
<dbReference type="Pfam" id="PF01230">
    <property type="entry name" value="HIT"/>
    <property type="match status" value="1"/>
</dbReference>
<dbReference type="RefSeq" id="WP_247376572.1">
    <property type="nucleotide sequence ID" value="NZ_JALLGV010000003.1"/>
</dbReference>
<evidence type="ECO:0000256" key="2">
    <source>
        <dbReference type="PIRSR" id="PIRSR601310-3"/>
    </source>
</evidence>
<evidence type="ECO:0000256" key="1">
    <source>
        <dbReference type="PIRSR" id="PIRSR601310-1"/>
    </source>
</evidence>
<keyword evidence="5" id="KW-0808">Transferase</keyword>
<evidence type="ECO:0000259" key="4">
    <source>
        <dbReference type="PROSITE" id="PS51084"/>
    </source>
</evidence>
<protein>
    <submittedName>
        <fullName evidence="5">HIT family protein</fullName>
        <ecNumber evidence="5">2.1.1.-</ecNumber>
    </submittedName>
</protein>
<dbReference type="PROSITE" id="PS00892">
    <property type="entry name" value="HIT_1"/>
    <property type="match status" value="1"/>
</dbReference>
<organism evidence="5 6">
    <name type="scientific">Halorientalis brevis</name>
    <dbReference type="NCBI Taxonomy" id="1126241"/>
    <lineage>
        <taxon>Archaea</taxon>
        <taxon>Methanobacteriati</taxon>
        <taxon>Methanobacteriota</taxon>
        <taxon>Stenosarchaea group</taxon>
        <taxon>Halobacteria</taxon>
        <taxon>Halobacteriales</taxon>
        <taxon>Haloarculaceae</taxon>
        <taxon>Halorientalis</taxon>
    </lineage>
</organism>
<evidence type="ECO:0000313" key="6">
    <source>
        <dbReference type="Proteomes" id="UP001597119"/>
    </source>
</evidence>
<dbReference type="EMBL" id="JBHUDJ010000002">
    <property type="protein sequence ID" value="MFD1586080.1"/>
    <property type="molecule type" value="Genomic_DNA"/>
</dbReference>
<feature type="short sequence motif" description="Histidine triad motif" evidence="2 3">
    <location>
        <begin position="98"/>
        <end position="102"/>
    </location>
</feature>
<dbReference type="Proteomes" id="UP001597119">
    <property type="component" value="Unassembled WGS sequence"/>
</dbReference>
<evidence type="ECO:0000313" key="5">
    <source>
        <dbReference type="EMBL" id="MFD1586080.1"/>
    </source>
</evidence>
<dbReference type="PRINTS" id="PR00332">
    <property type="entry name" value="HISTRIAD"/>
</dbReference>
<dbReference type="InterPro" id="IPR001310">
    <property type="entry name" value="Histidine_triad_HIT"/>
</dbReference>
<reference evidence="5 6" key="1">
    <citation type="journal article" date="2019" name="Int. J. Syst. Evol. Microbiol.">
        <title>The Global Catalogue of Microorganisms (GCM) 10K type strain sequencing project: providing services to taxonomists for standard genome sequencing and annotation.</title>
        <authorList>
            <consortium name="The Broad Institute Genomics Platform"/>
            <consortium name="The Broad Institute Genome Sequencing Center for Infectious Disease"/>
            <person name="Wu L."/>
            <person name="Ma J."/>
        </authorList>
    </citation>
    <scope>NUCLEOTIDE SEQUENCE [LARGE SCALE GENOMIC DNA]</scope>
    <source>
        <strain evidence="5 6">CGMCC 1.12125</strain>
    </source>
</reference>
<evidence type="ECO:0000256" key="3">
    <source>
        <dbReference type="PROSITE-ProRule" id="PRU00464"/>
    </source>
</evidence>
<feature type="domain" description="HIT" evidence="4">
    <location>
        <begin position="5"/>
        <end position="114"/>
    </location>
</feature>
<name>A0ABD6C789_9EURY</name>
<dbReference type="PANTHER" id="PTHR46648:SF1">
    <property type="entry name" value="ADENOSINE 5'-MONOPHOSPHORAMIDASE HNT1"/>
    <property type="match status" value="1"/>
</dbReference>
<feature type="active site" description="Tele-AMP-histidine intermediate" evidence="1">
    <location>
        <position position="100"/>
    </location>
</feature>
<accession>A0ABD6C789</accession>
<dbReference type="InterPro" id="IPR019808">
    <property type="entry name" value="Histidine_triad_CS"/>
</dbReference>
<dbReference type="InterPro" id="IPR036265">
    <property type="entry name" value="HIT-like_sf"/>
</dbReference>
<gene>
    <name evidence="5" type="ORF">ACFR9U_03730</name>
</gene>
<dbReference type="PANTHER" id="PTHR46648">
    <property type="entry name" value="HIT FAMILY PROTEIN 1"/>
    <property type="match status" value="1"/>
</dbReference>
<dbReference type="GO" id="GO:0008168">
    <property type="term" value="F:methyltransferase activity"/>
    <property type="evidence" value="ECO:0007669"/>
    <property type="project" value="UniProtKB-KW"/>
</dbReference>
<dbReference type="GO" id="GO:0032259">
    <property type="term" value="P:methylation"/>
    <property type="evidence" value="ECO:0007669"/>
    <property type="project" value="UniProtKB-KW"/>
</dbReference>
<keyword evidence="5" id="KW-0489">Methyltransferase</keyword>